<dbReference type="EMBL" id="JAWZYT010005285">
    <property type="protein sequence ID" value="KAK4291059.1"/>
    <property type="molecule type" value="Genomic_DNA"/>
</dbReference>
<protein>
    <submittedName>
        <fullName evidence="1">Uncharacterized protein</fullName>
    </submittedName>
</protein>
<gene>
    <name evidence="1" type="ORF">Pmani_036085</name>
</gene>
<keyword evidence="2" id="KW-1185">Reference proteome</keyword>
<comment type="caution">
    <text evidence="1">The sequence shown here is derived from an EMBL/GenBank/DDBJ whole genome shotgun (WGS) entry which is preliminary data.</text>
</comment>
<name>A0AAE1NL35_9EUCA</name>
<accession>A0AAE1NL35</accession>
<dbReference type="Proteomes" id="UP001292094">
    <property type="component" value="Unassembled WGS sequence"/>
</dbReference>
<sequence length="66" mass="6952">MSPGTLINSSEQVCPLLCSMVVGDAGLVDFLMMPSPHDTPLLHSTGGSSFYSVENLGGVIKEELLE</sequence>
<evidence type="ECO:0000313" key="1">
    <source>
        <dbReference type="EMBL" id="KAK4291059.1"/>
    </source>
</evidence>
<evidence type="ECO:0000313" key="2">
    <source>
        <dbReference type="Proteomes" id="UP001292094"/>
    </source>
</evidence>
<reference evidence="1" key="1">
    <citation type="submission" date="2023-11" db="EMBL/GenBank/DDBJ databases">
        <title>Genome assemblies of two species of porcelain crab, Petrolisthes cinctipes and Petrolisthes manimaculis (Anomura: Porcellanidae).</title>
        <authorList>
            <person name="Angst P."/>
        </authorList>
    </citation>
    <scope>NUCLEOTIDE SEQUENCE</scope>
    <source>
        <strain evidence="1">PB745_02</strain>
        <tissue evidence="1">Gill</tissue>
    </source>
</reference>
<proteinExistence type="predicted"/>
<dbReference type="AlphaFoldDB" id="A0AAE1NL35"/>
<organism evidence="1 2">
    <name type="scientific">Petrolisthes manimaculis</name>
    <dbReference type="NCBI Taxonomy" id="1843537"/>
    <lineage>
        <taxon>Eukaryota</taxon>
        <taxon>Metazoa</taxon>
        <taxon>Ecdysozoa</taxon>
        <taxon>Arthropoda</taxon>
        <taxon>Crustacea</taxon>
        <taxon>Multicrustacea</taxon>
        <taxon>Malacostraca</taxon>
        <taxon>Eumalacostraca</taxon>
        <taxon>Eucarida</taxon>
        <taxon>Decapoda</taxon>
        <taxon>Pleocyemata</taxon>
        <taxon>Anomura</taxon>
        <taxon>Galatheoidea</taxon>
        <taxon>Porcellanidae</taxon>
        <taxon>Petrolisthes</taxon>
    </lineage>
</organism>